<accession>A0A2A7U826</accession>
<dbReference type="EMBL" id="PDDV01000001">
    <property type="protein sequence ID" value="PEH74444.1"/>
    <property type="molecule type" value="Genomic_DNA"/>
</dbReference>
<evidence type="ECO:0000256" key="1">
    <source>
        <dbReference type="SAM" id="MobiDB-lite"/>
    </source>
</evidence>
<organism evidence="2 3">
    <name type="scientific">Edwardsiella tarda</name>
    <dbReference type="NCBI Taxonomy" id="636"/>
    <lineage>
        <taxon>Bacteria</taxon>
        <taxon>Pseudomonadati</taxon>
        <taxon>Pseudomonadota</taxon>
        <taxon>Gammaproteobacteria</taxon>
        <taxon>Enterobacterales</taxon>
        <taxon>Hafniaceae</taxon>
        <taxon>Edwardsiella</taxon>
    </lineage>
</organism>
<comment type="caution">
    <text evidence="2">The sequence shown here is derived from an EMBL/GenBank/DDBJ whole genome shotgun (WGS) entry which is preliminary data.</text>
</comment>
<gene>
    <name evidence="2" type="ORF">CRM76_00155</name>
</gene>
<evidence type="ECO:0000313" key="2">
    <source>
        <dbReference type="EMBL" id="PEH74444.1"/>
    </source>
</evidence>
<dbReference type="Proteomes" id="UP000219788">
    <property type="component" value="Unassembled WGS sequence"/>
</dbReference>
<sequence>METRCPAGAGQRQRSWLCAQHDSPVPAGKSPGVNGEITEKRQTGTITIARASPIQQHITETRSRRERRVAVMARPE</sequence>
<dbReference type="AlphaFoldDB" id="A0A2A7U826"/>
<name>A0A2A7U826_EDWTA</name>
<reference evidence="3" key="1">
    <citation type="submission" date="2017-09" db="EMBL/GenBank/DDBJ databases">
        <title>FDA dAtabase for Regulatory Grade micrObial Sequences (FDA-ARGOS): Supporting development and validation of Infectious Disease Dx tests.</title>
        <authorList>
            <person name="Goldberg B."/>
            <person name="Campos J."/>
            <person name="Tallon L."/>
            <person name="Sadzewicz L."/>
            <person name="Ott S."/>
            <person name="Zhao X."/>
            <person name="Nagaraj S."/>
            <person name="Vavikolanu K."/>
            <person name="Aluvathingal J."/>
            <person name="Nadendla S."/>
            <person name="Geyer C."/>
            <person name="Sichtig H."/>
        </authorList>
    </citation>
    <scope>NUCLEOTIDE SEQUENCE [LARGE SCALE GENOMIC DNA]</scope>
    <source>
        <strain evidence="3">FDAARGOS_370</strain>
    </source>
</reference>
<proteinExistence type="predicted"/>
<feature type="region of interest" description="Disordered" evidence="1">
    <location>
        <begin position="57"/>
        <end position="76"/>
    </location>
</feature>
<protein>
    <submittedName>
        <fullName evidence="2">Uncharacterized protein</fullName>
    </submittedName>
</protein>
<evidence type="ECO:0000313" key="3">
    <source>
        <dbReference type="Proteomes" id="UP000219788"/>
    </source>
</evidence>